<dbReference type="RefSeq" id="WP_088959494.1">
    <property type="nucleotide sequence ID" value="NZ_LT607410.1"/>
</dbReference>
<evidence type="ECO:0000256" key="2">
    <source>
        <dbReference type="SAM" id="Phobius"/>
    </source>
</evidence>
<keyword evidence="2" id="KW-0812">Transmembrane</keyword>
<dbReference type="Proteomes" id="UP000198228">
    <property type="component" value="Chromosome I"/>
</dbReference>
<evidence type="ECO:0000256" key="1">
    <source>
        <dbReference type="SAM" id="MobiDB-lite"/>
    </source>
</evidence>
<feature type="region of interest" description="Disordered" evidence="1">
    <location>
        <begin position="90"/>
        <end position="112"/>
    </location>
</feature>
<keyword evidence="2" id="KW-0472">Membrane</keyword>
<name>A0A1C4UIE9_9ACTN</name>
<reference evidence="3 4" key="1">
    <citation type="submission" date="2016-06" db="EMBL/GenBank/DDBJ databases">
        <authorList>
            <person name="Kjaerup R.B."/>
            <person name="Dalgaard T.S."/>
            <person name="Juul-Madsen H.R."/>
        </authorList>
    </citation>
    <scope>NUCLEOTIDE SEQUENCE [LARGE SCALE GENOMIC DNA]</scope>
    <source>
        <strain evidence="3 4">DSM 43821</strain>
    </source>
</reference>
<evidence type="ECO:0000313" key="3">
    <source>
        <dbReference type="EMBL" id="SCE71438.1"/>
    </source>
</evidence>
<accession>A0A1C4UIE9</accession>
<protein>
    <submittedName>
        <fullName evidence="3">Uncharacterized protein</fullName>
    </submittedName>
</protein>
<gene>
    <name evidence="3" type="ORF">GA0074696_0392</name>
</gene>
<feature type="transmembrane region" description="Helical" evidence="2">
    <location>
        <begin position="38"/>
        <end position="59"/>
    </location>
</feature>
<sequence length="283" mass="30428">MDEISRELRVAVADAPPSRIDVDQLIAADRRRRRHRTWVWSGTGVAAAVAVAVVTPVLIAGGPAPRTAVPPAIGSPTAGPATTVKLCTGVTPKPTGPQPPLQSYGTVRPRPTEEPAAGVARLTAALRDGLRTRLPAGVRLDPAQKGCTEPQFQYHPSYREYEVGATVRRGKESGFFLLRVAPTPREESTPDCARAMNSEDCRTVRFPDGSTAVLSRLAAERGQWQFWAFVARPDGTSVLAITNNFRSQPVGNQMQSSTTADTPLLTMDQLVEIARAPGLTLYP</sequence>
<keyword evidence="2" id="KW-1133">Transmembrane helix</keyword>
<proteinExistence type="predicted"/>
<evidence type="ECO:0000313" key="4">
    <source>
        <dbReference type="Proteomes" id="UP000198228"/>
    </source>
</evidence>
<organism evidence="3 4">
    <name type="scientific">Micromonospora purpureochromogenes</name>
    <dbReference type="NCBI Taxonomy" id="47872"/>
    <lineage>
        <taxon>Bacteria</taxon>
        <taxon>Bacillati</taxon>
        <taxon>Actinomycetota</taxon>
        <taxon>Actinomycetes</taxon>
        <taxon>Micromonosporales</taxon>
        <taxon>Micromonosporaceae</taxon>
        <taxon>Micromonospora</taxon>
    </lineage>
</organism>
<dbReference type="EMBL" id="LT607410">
    <property type="protein sequence ID" value="SCE71438.1"/>
    <property type="molecule type" value="Genomic_DNA"/>
</dbReference>
<dbReference type="AlphaFoldDB" id="A0A1C4UIE9"/>